<dbReference type="CDD" id="cd04301">
    <property type="entry name" value="NAT_SF"/>
    <property type="match status" value="1"/>
</dbReference>
<evidence type="ECO:0000256" key="9">
    <source>
        <dbReference type="ARBA" id="ARBA00051711"/>
    </source>
</evidence>
<evidence type="ECO:0000256" key="6">
    <source>
        <dbReference type="ARBA" id="ARBA00050189"/>
    </source>
</evidence>
<evidence type="ECO:0000256" key="1">
    <source>
        <dbReference type="ARBA" id="ARBA00022679"/>
    </source>
</evidence>
<dbReference type="PANTHER" id="PTHR20905:SF32">
    <property type="entry name" value="ARYLALKYLAMINE N-ACETYLTRANSFERASE-LIKE 7, ISOFORM A"/>
    <property type="match status" value="1"/>
</dbReference>
<evidence type="ECO:0000256" key="11">
    <source>
        <dbReference type="ARBA" id="ARBA00052178"/>
    </source>
</evidence>
<dbReference type="SUPFAM" id="SSF55729">
    <property type="entry name" value="Acyl-CoA N-acyltransferases (Nat)"/>
    <property type="match status" value="1"/>
</dbReference>
<keyword evidence="16" id="KW-1185">Reference proteome</keyword>
<comment type="catalytic activity">
    <reaction evidence="7">
        <text>serotonin + octadecanoyl-CoA = N-octadecanoyl-serotonin + CoA + H(+)</text>
        <dbReference type="Rhea" id="RHEA:51400"/>
        <dbReference type="ChEBI" id="CHEBI:15378"/>
        <dbReference type="ChEBI" id="CHEBI:57287"/>
        <dbReference type="ChEBI" id="CHEBI:57394"/>
        <dbReference type="ChEBI" id="CHEBI:134065"/>
        <dbReference type="ChEBI" id="CHEBI:350546"/>
    </reaction>
    <physiologicalReaction direction="left-to-right" evidence="7">
        <dbReference type="Rhea" id="RHEA:51401"/>
    </physiologicalReaction>
</comment>
<dbReference type="Gene3D" id="3.40.630.30">
    <property type="match status" value="1"/>
</dbReference>
<gene>
    <name evidence="15" type="ORF">CLUMA_CG012150</name>
</gene>
<comment type="pathway">
    <text evidence="3">Aromatic compound metabolism; melatonin biosynthesis; melatonin from serotonin: step 1/2.</text>
</comment>
<dbReference type="STRING" id="568069.A0A1J1IFZ4"/>
<comment type="catalytic activity">
    <reaction evidence="9">
        <text>dopamine + acetyl-CoA = N-acetyldopamine + CoA + H(+)</text>
        <dbReference type="Rhea" id="RHEA:51388"/>
        <dbReference type="ChEBI" id="CHEBI:15378"/>
        <dbReference type="ChEBI" id="CHEBI:57287"/>
        <dbReference type="ChEBI" id="CHEBI:57288"/>
        <dbReference type="ChEBI" id="CHEBI:59905"/>
        <dbReference type="ChEBI" id="CHEBI:125678"/>
    </reaction>
    <physiologicalReaction direction="left-to-right" evidence="9">
        <dbReference type="Rhea" id="RHEA:51389"/>
    </physiologicalReaction>
</comment>
<dbReference type="OrthoDB" id="2115692at2759"/>
<comment type="catalytic activity">
    <reaction evidence="13">
        <text>serotonin + acetyl-CoA = N-acetylserotonin + CoA + H(+)</text>
        <dbReference type="Rhea" id="RHEA:25217"/>
        <dbReference type="ChEBI" id="CHEBI:15378"/>
        <dbReference type="ChEBI" id="CHEBI:17697"/>
        <dbReference type="ChEBI" id="CHEBI:57287"/>
        <dbReference type="ChEBI" id="CHEBI:57288"/>
        <dbReference type="ChEBI" id="CHEBI:350546"/>
        <dbReference type="EC" id="2.3.1.87"/>
    </reaction>
    <physiologicalReaction direction="left-to-right" evidence="13">
        <dbReference type="Rhea" id="RHEA:25218"/>
    </physiologicalReaction>
</comment>
<evidence type="ECO:0000256" key="3">
    <source>
        <dbReference type="ARBA" id="ARBA00037926"/>
    </source>
</evidence>
<evidence type="ECO:0000256" key="4">
    <source>
        <dbReference type="ARBA" id="ARBA00038182"/>
    </source>
</evidence>
<feature type="domain" description="N-acetyltransferase" evidence="14">
    <location>
        <begin position="132"/>
        <end position="163"/>
    </location>
</feature>
<evidence type="ECO:0000256" key="8">
    <source>
        <dbReference type="ARBA" id="ARBA00051284"/>
    </source>
</evidence>
<evidence type="ECO:0000313" key="15">
    <source>
        <dbReference type="EMBL" id="CRK99131.1"/>
    </source>
</evidence>
<keyword evidence="2" id="KW-0012">Acyltransferase</keyword>
<comment type="catalytic activity">
    <reaction evidence="6">
        <text>dopamine + (9Z)-octadecenoyl-CoA = N-(9Z-octadecanoyl)-dopamine + CoA + H(+)</text>
        <dbReference type="Rhea" id="RHEA:51380"/>
        <dbReference type="ChEBI" id="CHEBI:15378"/>
        <dbReference type="ChEBI" id="CHEBI:31883"/>
        <dbReference type="ChEBI" id="CHEBI:57287"/>
        <dbReference type="ChEBI" id="CHEBI:57387"/>
        <dbReference type="ChEBI" id="CHEBI:59905"/>
    </reaction>
    <physiologicalReaction direction="left-to-right" evidence="6">
        <dbReference type="Rhea" id="RHEA:51381"/>
    </physiologicalReaction>
</comment>
<dbReference type="FunFam" id="3.40.630.30:FF:000046">
    <property type="entry name" value="Dopamine N-acetyltransferase"/>
    <property type="match status" value="1"/>
</dbReference>
<comment type="catalytic activity">
    <reaction evidence="8">
        <text>serotonin + (5Z,8Z,11Z,14Z)-eicosatetraenoyl-CoA = N-[(5Z,8Z,11Z,14Z)-eicosatetraenoyl]-serotonin + CoA + H(+)</text>
        <dbReference type="Rhea" id="RHEA:51396"/>
        <dbReference type="ChEBI" id="CHEBI:15378"/>
        <dbReference type="ChEBI" id="CHEBI:57287"/>
        <dbReference type="ChEBI" id="CHEBI:57368"/>
        <dbReference type="ChEBI" id="CHEBI:132255"/>
        <dbReference type="ChEBI" id="CHEBI:350546"/>
    </reaction>
    <physiologicalReaction direction="left-to-right" evidence="8">
        <dbReference type="Rhea" id="RHEA:51397"/>
    </physiologicalReaction>
</comment>
<evidence type="ECO:0000256" key="7">
    <source>
        <dbReference type="ARBA" id="ARBA00050849"/>
    </source>
</evidence>
<accession>A0A1J1IFZ4</accession>
<dbReference type="Pfam" id="PF00583">
    <property type="entry name" value="Acetyltransf_1"/>
    <property type="match status" value="1"/>
</dbReference>
<comment type="catalytic activity">
    <reaction evidence="12">
        <text>dopamine + hexadecanoyl-CoA = N-hexadecanoyl-dopamine + CoA + H(+)</text>
        <dbReference type="Rhea" id="RHEA:51376"/>
        <dbReference type="ChEBI" id="CHEBI:15378"/>
        <dbReference type="ChEBI" id="CHEBI:57287"/>
        <dbReference type="ChEBI" id="CHEBI:57379"/>
        <dbReference type="ChEBI" id="CHEBI:59905"/>
        <dbReference type="ChEBI" id="CHEBI:134058"/>
    </reaction>
    <physiologicalReaction direction="left-to-right" evidence="12">
        <dbReference type="Rhea" id="RHEA:51377"/>
    </physiologicalReaction>
</comment>
<organism evidence="15 16">
    <name type="scientific">Clunio marinus</name>
    <dbReference type="NCBI Taxonomy" id="568069"/>
    <lineage>
        <taxon>Eukaryota</taxon>
        <taxon>Metazoa</taxon>
        <taxon>Ecdysozoa</taxon>
        <taxon>Arthropoda</taxon>
        <taxon>Hexapoda</taxon>
        <taxon>Insecta</taxon>
        <taxon>Pterygota</taxon>
        <taxon>Neoptera</taxon>
        <taxon>Endopterygota</taxon>
        <taxon>Diptera</taxon>
        <taxon>Nematocera</taxon>
        <taxon>Chironomoidea</taxon>
        <taxon>Chironomidae</taxon>
        <taxon>Clunio</taxon>
    </lineage>
</organism>
<evidence type="ECO:0000313" key="16">
    <source>
        <dbReference type="Proteomes" id="UP000183832"/>
    </source>
</evidence>
<name>A0A1J1IFZ4_9DIPT</name>
<sequence>MLENFEFFMIKPVHYDEVIEHLKNNFFYDEPLNRAVGLCSSKGEGHPELEKHSLATLSDGVSVAVQNSKGDIVGVCLNGFLHPGETLKAKEALNASQDEKFQRIFNLLYDQNLKFDLFEELNVDRIFEFRILSVDKNYRGQGLAKKLMQKSENIARKYHCKVVKGDATAAGSLAVCLSLGLKPIAEIHYKETDMNVSPPHEKLVILYKVLDDEK</sequence>
<protein>
    <recommendedName>
        <fullName evidence="5">aralkylamine N-acetyltransferase</fullName>
        <ecNumber evidence="5">2.3.1.87</ecNumber>
    </recommendedName>
</protein>
<keyword evidence="1" id="KW-0808">Transferase</keyword>
<comment type="catalytic activity">
    <reaction evidence="10">
        <text>serotonin + (9Z)-octadecenoyl-CoA = N-(9Z-octadecenoyl)-serotonin + CoA + H(+)</text>
        <dbReference type="Rhea" id="RHEA:51392"/>
        <dbReference type="ChEBI" id="CHEBI:15378"/>
        <dbReference type="ChEBI" id="CHEBI:57287"/>
        <dbReference type="ChEBI" id="CHEBI:57387"/>
        <dbReference type="ChEBI" id="CHEBI:134064"/>
        <dbReference type="ChEBI" id="CHEBI:350546"/>
    </reaction>
    <physiologicalReaction direction="left-to-right" evidence="10">
        <dbReference type="Rhea" id="RHEA:51393"/>
    </physiologicalReaction>
</comment>
<dbReference type="EC" id="2.3.1.87" evidence="5"/>
<evidence type="ECO:0000256" key="12">
    <source>
        <dbReference type="ARBA" id="ARBA00052335"/>
    </source>
</evidence>
<dbReference type="PANTHER" id="PTHR20905">
    <property type="entry name" value="N-ACETYLTRANSFERASE-RELATED"/>
    <property type="match status" value="1"/>
</dbReference>
<dbReference type="GO" id="GO:0004059">
    <property type="term" value="F:aralkylamine N-acetyltransferase activity"/>
    <property type="evidence" value="ECO:0007669"/>
    <property type="project" value="UniProtKB-EC"/>
</dbReference>
<reference evidence="15 16" key="1">
    <citation type="submission" date="2015-04" db="EMBL/GenBank/DDBJ databases">
        <authorList>
            <person name="Syromyatnikov M.Y."/>
            <person name="Popov V.N."/>
        </authorList>
    </citation>
    <scope>NUCLEOTIDE SEQUENCE [LARGE SCALE GENOMIC DNA]</scope>
</reference>
<comment type="similarity">
    <text evidence="4">Belongs to the acetyltransferase family. AANAT subfamily.</text>
</comment>
<evidence type="ECO:0000256" key="10">
    <source>
        <dbReference type="ARBA" id="ARBA00051823"/>
    </source>
</evidence>
<dbReference type="Proteomes" id="UP000183832">
    <property type="component" value="Unassembled WGS sequence"/>
</dbReference>
<dbReference type="EMBL" id="CVRI01000048">
    <property type="protein sequence ID" value="CRK99131.1"/>
    <property type="molecule type" value="Genomic_DNA"/>
</dbReference>
<dbReference type="InterPro" id="IPR000182">
    <property type="entry name" value="GNAT_dom"/>
</dbReference>
<evidence type="ECO:0000259" key="14">
    <source>
        <dbReference type="Pfam" id="PF00583"/>
    </source>
</evidence>
<proteinExistence type="inferred from homology"/>
<evidence type="ECO:0000256" key="5">
    <source>
        <dbReference type="ARBA" id="ARBA00039114"/>
    </source>
</evidence>
<dbReference type="InterPro" id="IPR016181">
    <property type="entry name" value="Acyl_CoA_acyltransferase"/>
</dbReference>
<evidence type="ECO:0000256" key="13">
    <source>
        <dbReference type="ARBA" id="ARBA00052491"/>
    </source>
</evidence>
<dbReference type="AlphaFoldDB" id="A0A1J1IFZ4"/>
<comment type="catalytic activity">
    <reaction evidence="11">
        <text>serotonin + hexadecanoyl-CoA = N-hexadecanoyl-serotonin + CoA + H(+)</text>
        <dbReference type="Rhea" id="RHEA:51384"/>
        <dbReference type="ChEBI" id="CHEBI:15378"/>
        <dbReference type="ChEBI" id="CHEBI:57287"/>
        <dbReference type="ChEBI" id="CHEBI:57379"/>
        <dbReference type="ChEBI" id="CHEBI:134059"/>
        <dbReference type="ChEBI" id="CHEBI:350546"/>
    </reaction>
    <physiologicalReaction direction="left-to-right" evidence="11">
        <dbReference type="Rhea" id="RHEA:51385"/>
    </physiologicalReaction>
</comment>
<evidence type="ECO:0000256" key="2">
    <source>
        <dbReference type="ARBA" id="ARBA00023315"/>
    </source>
</evidence>